<protein>
    <submittedName>
        <fullName evidence="8">Ferredoxin</fullName>
    </submittedName>
</protein>
<evidence type="ECO:0000256" key="2">
    <source>
        <dbReference type="ARBA" id="ARBA00022448"/>
    </source>
</evidence>
<evidence type="ECO:0000256" key="1">
    <source>
        <dbReference type="ARBA" id="ARBA00001927"/>
    </source>
</evidence>
<dbReference type="Gene3D" id="3.30.70.20">
    <property type="match status" value="1"/>
</dbReference>
<dbReference type="RefSeq" id="WP_265998545.1">
    <property type="nucleotide sequence ID" value="NZ_JAPJDN010000017.1"/>
</dbReference>
<comment type="caution">
    <text evidence="8">The sequence shown here is derived from an EMBL/GenBank/DDBJ whole genome shotgun (WGS) entry which is preliminary data.</text>
</comment>
<dbReference type="Pfam" id="PF13370">
    <property type="entry name" value="Fer4_13"/>
    <property type="match status" value="1"/>
</dbReference>
<dbReference type="InterPro" id="IPR051269">
    <property type="entry name" value="Fe-S_cluster_ET"/>
</dbReference>
<dbReference type="Proteomes" id="UP001300745">
    <property type="component" value="Unassembled WGS sequence"/>
</dbReference>
<name>A0ABT3SGZ2_9MYCO</name>
<dbReference type="PANTHER" id="PTHR36923">
    <property type="entry name" value="FERREDOXIN"/>
    <property type="match status" value="1"/>
</dbReference>
<keyword evidence="3" id="KW-0479">Metal-binding</keyword>
<evidence type="ECO:0000256" key="6">
    <source>
        <dbReference type="ARBA" id="ARBA00023014"/>
    </source>
</evidence>
<reference evidence="8 9" key="1">
    <citation type="submission" date="2022-11" db="EMBL/GenBank/DDBJ databases">
        <title>Mycobacterium sp. nov.</title>
        <authorList>
            <person name="Papic B."/>
            <person name="Spicic S."/>
            <person name="Duvnjak S."/>
        </authorList>
    </citation>
    <scope>NUCLEOTIDE SEQUENCE [LARGE SCALE GENOMIC DNA]</scope>
    <source>
        <strain evidence="8 9">CVI_P4</strain>
    </source>
</reference>
<evidence type="ECO:0000313" key="9">
    <source>
        <dbReference type="Proteomes" id="UP001300745"/>
    </source>
</evidence>
<accession>A0ABT3SGZ2</accession>
<comment type="cofactor">
    <cofactor evidence="1">
        <name>[3Fe-4S] cluster</name>
        <dbReference type="ChEBI" id="CHEBI:21137"/>
    </cofactor>
</comment>
<keyword evidence="4" id="KW-0249">Electron transport</keyword>
<dbReference type="SUPFAM" id="SSF54862">
    <property type="entry name" value="4Fe-4S ferredoxins"/>
    <property type="match status" value="1"/>
</dbReference>
<keyword evidence="7" id="KW-0003">3Fe-4S</keyword>
<evidence type="ECO:0000256" key="3">
    <source>
        <dbReference type="ARBA" id="ARBA00022723"/>
    </source>
</evidence>
<proteinExistence type="predicted"/>
<evidence type="ECO:0000256" key="5">
    <source>
        <dbReference type="ARBA" id="ARBA00023004"/>
    </source>
</evidence>
<organism evidence="8 9">
    <name type="scientific">Mycobacterium pinniadriaticum</name>
    <dbReference type="NCBI Taxonomy" id="2994102"/>
    <lineage>
        <taxon>Bacteria</taxon>
        <taxon>Bacillati</taxon>
        <taxon>Actinomycetota</taxon>
        <taxon>Actinomycetes</taxon>
        <taxon>Mycobacteriales</taxon>
        <taxon>Mycobacteriaceae</taxon>
        <taxon>Mycobacterium</taxon>
    </lineage>
</organism>
<evidence type="ECO:0000256" key="4">
    <source>
        <dbReference type="ARBA" id="ARBA00022982"/>
    </source>
</evidence>
<keyword evidence="2" id="KW-0813">Transport</keyword>
<keyword evidence="6" id="KW-0411">Iron-sulfur</keyword>
<keyword evidence="9" id="KW-1185">Reference proteome</keyword>
<evidence type="ECO:0000313" key="8">
    <source>
        <dbReference type="EMBL" id="MCX2938774.1"/>
    </source>
</evidence>
<dbReference type="EMBL" id="JAPJDO010000017">
    <property type="protein sequence ID" value="MCX2938774.1"/>
    <property type="molecule type" value="Genomic_DNA"/>
</dbReference>
<dbReference type="PANTHER" id="PTHR36923:SF3">
    <property type="entry name" value="FERREDOXIN"/>
    <property type="match status" value="1"/>
</dbReference>
<sequence>MAQGCRIVFNRSTCSGIGLCEMHAPDYFEIADHGDGLMTPRTLTVDAEHREMVEHAASSCPTASITLVDL</sequence>
<gene>
    <name evidence="8" type="ORF">ORI27_18905</name>
</gene>
<keyword evidence="5" id="KW-0408">Iron</keyword>
<evidence type="ECO:0000256" key="7">
    <source>
        <dbReference type="ARBA" id="ARBA00023291"/>
    </source>
</evidence>